<protein>
    <submittedName>
        <fullName evidence="5">Polysaccharide deacetylase family protein</fullName>
    </submittedName>
</protein>
<sequence>MRRLNIYIALLSLLLILTACSIFIADANEGSVKVASDPASYYDVSMVSDIEEYEKYHITIHYPQTPNDQIDQVIIDYVNQKKDAFKKRSYEVVLTSEEQSVHELHIDFDVVYQNEKVFVVEFIETADVGQKQVDVSRTVMNFDKSSGKLLELKNLFKKDTNYKEVLAQEAKEELGTQNETGHTSVSIENTALTGSSLVVYLTNEDQKRWNTSTSKVSIDKHELNDILLPEYAQKVVQTAEKKKDKTSFPKIKKSDQAPERAVEKKVALTFDNGPHPKRTPLILDMLEKYDASATFFMIGKRLKHYPEAAREVVKQGHVIGNHTWDHPSFGRLSDSQREAQLDKTQQLIHEVTGVNTKIVRLPFGGKLSEAFKDQYRVIPWTINTTENWNLTNASEIAHAVISKVEDGSIIVLSSLHSVTPEALEIILEELTAQGYSFVPVSAL</sequence>
<feature type="signal peptide" evidence="3">
    <location>
        <begin position="1"/>
        <end position="24"/>
    </location>
</feature>
<dbReference type="Gene3D" id="3.30.565.40">
    <property type="entry name" value="Fervidobacterium nodosum Rt17-B1 like"/>
    <property type="match status" value="1"/>
</dbReference>
<proteinExistence type="predicted"/>
<keyword evidence="2" id="KW-0378">Hydrolase</keyword>
<evidence type="ECO:0000256" key="2">
    <source>
        <dbReference type="ARBA" id="ARBA00022801"/>
    </source>
</evidence>
<reference evidence="5 6" key="1">
    <citation type="submission" date="2023-04" db="EMBL/GenBank/DDBJ databases">
        <title>Genome sequence of Halobacillus naozhouensis KACC 21980.</title>
        <authorList>
            <person name="Kim S."/>
            <person name="Heo J."/>
            <person name="Kwon S.-W."/>
        </authorList>
    </citation>
    <scope>NUCLEOTIDE SEQUENCE [LARGE SCALE GENOMIC DNA]</scope>
    <source>
        <strain evidence="5 6">KCTC 13234</strain>
    </source>
</reference>
<evidence type="ECO:0000259" key="4">
    <source>
        <dbReference type="PROSITE" id="PS51677"/>
    </source>
</evidence>
<accession>A0ABY8J0P9</accession>
<evidence type="ECO:0000256" key="3">
    <source>
        <dbReference type="SAM" id="SignalP"/>
    </source>
</evidence>
<dbReference type="SUPFAM" id="SSF88713">
    <property type="entry name" value="Glycoside hydrolase/deacetylase"/>
    <property type="match status" value="1"/>
</dbReference>
<dbReference type="Gene3D" id="3.20.20.370">
    <property type="entry name" value="Glycoside hydrolase/deacetylase"/>
    <property type="match status" value="1"/>
</dbReference>
<evidence type="ECO:0000313" key="6">
    <source>
        <dbReference type="Proteomes" id="UP001221597"/>
    </source>
</evidence>
<feature type="chain" id="PRO_5045701657" evidence="3">
    <location>
        <begin position="25"/>
        <end position="443"/>
    </location>
</feature>
<dbReference type="PROSITE" id="PS51677">
    <property type="entry name" value="NODB"/>
    <property type="match status" value="1"/>
</dbReference>
<dbReference type="Pfam" id="PF01522">
    <property type="entry name" value="Polysacc_deac_1"/>
    <property type="match status" value="1"/>
</dbReference>
<keyword evidence="6" id="KW-1185">Reference proteome</keyword>
<gene>
    <name evidence="5" type="ORF">P9989_19765</name>
</gene>
<dbReference type="EMBL" id="CP121671">
    <property type="protein sequence ID" value="WFT74561.1"/>
    <property type="molecule type" value="Genomic_DNA"/>
</dbReference>
<dbReference type="PANTHER" id="PTHR10587:SF133">
    <property type="entry name" value="CHITIN DEACETYLASE 1-RELATED"/>
    <property type="match status" value="1"/>
</dbReference>
<organism evidence="5 6">
    <name type="scientific">Halobacillus naozhouensis</name>
    <dbReference type="NCBI Taxonomy" id="554880"/>
    <lineage>
        <taxon>Bacteria</taxon>
        <taxon>Bacillati</taxon>
        <taxon>Bacillota</taxon>
        <taxon>Bacilli</taxon>
        <taxon>Bacillales</taxon>
        <taxon>Bacillaceae</taxon>
        <taxon>Halobacillus</taxon>
    </lineage>
</organism>
<dbReference type="InterPro" id="IPR002509">
    <property type="entry name" value="NODB_dom"/>
</dbReference>
<keyword evidence="1" id="KW-0479">Metal-binding</keyword>
<dbReference type="Proteomes" id="UP001221597">
    <property type="component" value="Chromosome"/>
</dbReference>
<dbReference type="PROSITE" id="PS51257">
    <property type="entry name" value="PROKAR_LIPOPROTEIN"/>
    <property type="match status" value="1"/>
</dbReference>
<evidence type="ECO:0000313" key="5">
    <source>
        <dbReference type="EMBL" id="WFT74561.1"/>
    </source>
</evidence>
<dbReference type="PANTHER" id="PTHR10587">
    <property type="entry name" value="GLYCOSYL TRANSFERASE-RELATED"/>
    <property type="match status" value="1"/>
</dbReference>
<name>A0ABY8J0P9_9BACI</name>
<feature type="domain" description="NodB homology" evidence="4">
    <location>
        <begin position="264"/>
        <end position="438"/>
    </location>
</feature>
<evidence type="ECO:0000256" key="1">
    <source>
        <dbReference type="ARBA" id="ARBA00022723"/>
    </source>
</evidence>
<keyword evidence="3" id="KW-0732">Signal</keyword>
<dbReference type="InterPro" id="IPR050248">
    <property type="entry name" value="Polysacc_deacetylase_ArnD"/>
</dbReference>
<dbReference type="InterPro" id="IPR011330">
    <property type="entry name" value="Glyco_hydro/deAcase_b/a-brl"/>
</dbReference>
<dbReference type="RefSeq" id="WP_283076557.1">
    <property type="nucleotide sequence ID" value="NZ_CP121671.1"/>
</dbReference>